<evidence type="ECO:0000313" key="14">
    <source>
        <dbReference type="Proteomes" id="UP000813215"/>
    </source>
</evidence>
<dbReference type="Gene3D" id="3.30.450.20">
    <property type="entry name" value="PAS domain"/>
    <property type="match status" value="2"/>
</dbReference>
<dbReference type="InterPro" id="IPR001610">
    <property type="entry name" value="PAC"/>
</dbReference>
<name>A0A9E3LSI7_9NOST</name>
<feature type="domain" description="Phytochrome chromophore attachment site" evidence="9">
    <location>
        <begin position="274"/>
        <end position="410"/>
    </location>
</feature>
<evidence type="ECO:0000256" key="5">
    <source>
        <dbReference type="ARBA" id="ARBA00022679"/>
    </source>
</evidence>
<comment type="similarity">
    <text evidence="2">In the N-terminal section; belongs to the phytochrome family.</text>
</comment>
<sequence>MKTTNRKLREEELHQAEARYQAILNAIPDTMFCISRDGEYLDFKSECITQEIVGKNLWDILPDNVAVIKQEAIAKTLAANTLQVCEYQLSTPLGMRDYQARLVKIGENEVLAIVRDITEPKQTEIALQSLAEKFSKAFRCSPDPITISTLQEGRYIEVNDSFVLLSGYQPSEVIGRTAFELDIWVNPSDRTNLLQQLQNQGSIRNQEIRFRKKSGEVILVQVAAEVIELDGIPCLLAISRDITERKQTEELLRLSSQRDRLLAKTLMRIRQSLNLDEILQNTVSEVRQFLQADRVFIALNDSHDLFKMIAESVDPQYPSVLSWKKKDQSLLQELRTKLLTDQVRVVEDITQIAVSPQLAALYQQFQTKASLAVPIMLGKELFGALIANSCAKPRYWQEIEINLLQQLSQQLAIAIQQAQLYQQLEQLNNNLERQVEERTAQLQQKMQELQEISRVKDVLLHAVSHDLRTTVMGNLMVLKNLLKSQGVREQGSSFSFLSSLSSPNPQSPFPSSQSPIPNPHYPLSPEGAPPAPYPQRGPLPSPIPIPRSIIDRMIQGNDRQLRMIDSLLEIHSTEVEGITLNQEIIKFNIFIREVIKNIEPMLRQNQSQLKTLLARDLPLVSADSVKLHKIFVNLFTYILQSNPPGINLQLTAKVQADMIRCSIKFNGTQMSKLECDRLFELYVHDPQARFSTGIGLKMYLSRQIIKAHGGEIGVESHRQRGVIFWFTLPMIKDK</sequence>
<dbReference type="InterPro" id="IPR003018">
    <property type="entry name" value="GAF"/>
</dbReference>
<dbReference type="NCBIfam" id="TIGR00229">
    <property type="entry name" value="sensory_box"/>
    <property type="match status" value="1"/>
</dbReference>
<evidence type="ECO:0000259" key="11">
    <source>
        <dbReference type="PROSITE" id="PS50112"/>
    </source>
</evidence>
<dbReference type="PROSITE" id="PS50046">
    <property type="entry name" value="PHYTOCHROME_2"/>
    <property type="match status" value="1"/>
</dbReference>
<comment type="caution">
    <text evidence="13">The sequence shown here is derived from an EMBL/GenBank/DDBJ whole genome shotgun (WGS) entry which is preliminary data.</text>
</comment>
<feature type="domain" description="Histidine kinase" evidence="10">
    <location>
        <begin position="558"/>
        <end position="732"/>
    </location>
</feature>
<organism evidence="13 14">
    <name type="scientific">Pelatocladus maniniholoensis HA4357-MV3</name>
    <dbReference type="NCBI Taxonomy" id="1117104"/>
    <lineage>
        <taxon>Bacteria</taxon>
        <taxon>Bacillati</taxon>
        <taxon>Cyanobacteriota</taxon>
        <taxon>Cyanophyceae</taxon>
        <taxon>Nostocales</taxon>
        <taxon>Nostocaceae</taxon>
        <taxon>Pelatocladus</taxon>
    </lineage>
</organism>
<dbReference type="InterPro" id="IPR035965">
    <property type="entry name" value="PAS-like_dom_sf"/>
</dbReference>
<evidence type="ECO:0000256" key="8">
    <source>
        <dbReference type="SAM" id="MobiDB-lite"/>
    </source>
</evidence>
<dbReference type="InterPro" id="IPR005467">
    <property type="entry name" value="His_kinase_dom"/>
</dbReference>
<reference evidence="13" key="1">
    <citation type="submission" date="2021-05" db="EMBL/GenBank/DDBJ databases">
        <authorList>
            <person name="Pietrasiak N."/>
            <person name="Ward R."/>
            <person name="Stajich J.E."/>
            <person name="Kurbessoian T."/>
        </authorList>
    </citation>
    <scope>NUCLEOTIDE SEQUENCE</scope>
    <source>
        <strain evidence="13">HA4357-MV3</strain>
    </source>
</reference>
<dbReference type="CDD" id="cd00130">
    <property type="entry name" value="PAS"/>
    <property type="match status" value="1"/>
</dbReference>
<dbReference type="PROSITE" id="PS50112">
    <property type="entry name" value="PAS"/>
    <property type="match status" value="1"/>
</dbReference>
<dbReference type="Gene3D" id="3.30.565.10">
    <property type="entry name" value="Histidine kinase-like ATPase, C-terminal domain"/>
    <property type="match status" value="1"/>
</dbReference>
<proteinExistence type="inferred from homology"/>
<dbReference type="SUPFAM" id="SSF55785">
    <property type="entry name" value="PYP-like sensor domain (PAS domain)"/>
    <property type="match status" value="2"/>
</dbReference>
<dbReference type="GO" id="GO:0004673">
    <property type="term" value="F:protein histidine kinase activity"/>
    <property type="evidence" value="ECO:0007669"/>
    <property type="project" value="UniProtKB-EC"/>
</dbReference>
<dbReference type="SMART" id="SM00091">
    <property type="entry name" value="PAS"/>
    <property type="match status" value="2"/>
</dbReference>
<dbReference type="InterPro" id="IPR000700">
    <property type="entry name" value="PAS-assoc_C"/>
</dbReference>
<dbReference type="SUPFAM" id="SSF55781">
    <property type="entry name" value="GAF domain-like"/>
    <property type="match status" value="1"/>
</dbReference>
<dbReference type="EMBL" id="JAHHHW010000079">
    <property type="protein sequence ID" value="MBW4432041.1"/>
    <property type="molecule type" value="Genomic_DNA"/>
</dbReference>
<dbReference type="PROSITE" id="PS50109">
    <property type="entry name" value="HIS_KIN"/>
    <property type="match status" value="1"/>
</dbReference>
<dbReference type="PROSITE" id="PS50113">
    <property type="entry name" value="PAC"/>
    <property type="match status" value="1"/>
</dbReference>
<reference evidence="13" key="2">
    <citation type="journal article" date="2022" name="Microbiol. Resour. Announc.">
        <title>Metagenome Sequencing to Explore Phylogenomics of Terrestrial Cyanobacteria.</title>
        <authorList>
            <person name="Ward R.D."/>
            <person name="Stajich J.E."/>
            <person name="Johansen J.R."/>
            <person name="Huntemann M."/>
            <person name="Clum A."/>
            <person name="Foster B."/>
            <person name="Foster B."/>
            <person name="Roux S."/>
            <person name="Palaniappan K."/>
            <person name="Varghese N."/>
            <person name="Mukherjee S."/>
            <person name="Reddy T.B.K."/>
            <person name="Daum C."/>
            <person name="Copeland A."/>
            <person name="Chen I.A."/>
            <person name="Ivanova N.N."/>
            <person name="Kyrpides N.C."/>
            <person name="Shapiro N."/>
            <person name="Eloe-Fadrosh E.A."/>
            <person name="Pietrasiak N."/>
        </authorList>
    </citation>
    <scope>NUCLEOTIDE SEQUENCE</scope>
    <source>
        <strain evidence="13">HA4357-MV3</strain>
    </source>
</reference>
<keyword evidence="7" id="KW-0175">Coiled coil</keyword>
<keyword evidence="6" id="KW-0418">Kinase</keyword>
<accession>A0A9E3LSI7</accession>
<evidence type="ECO:0000256" key="1">
    <source>
        <dbReference type="ARBA" id="ARBA00000085"/>
    </source>
</evidence>
<dbReference type="PANTHER" id="PTHR43304:SF1">
    <property type="entry name" value="PAC DOMAIN-CONTAINING PROTEIN"/>
    <property type="match status" value="1"/>
</dbReference>
<feature type="compositionally biased region" description="Pro residues" evidence="8">
    <location>
        <begin position="516"/>
        <end position="541"/>
    </location>
</feature>
<dbReference type="Gene3D" id="3.30.450.40">
    <property type="match status" value="1"/>
</dbReference>
<evidence type="ECO:0000256" key="7">
    <source>
        <dbReference type="SAM" id="Coils"/>
    </source>
</evidence>
<feature type="coiled-coil region" evidence="7">
    <location>
        <begin position="404"/>
        <end position="452"/>
    </location>
</feature>
<dbReference type="InterPro" id="IPR029016">
    <property type="entry name" value="GAF-like_dom_sf"/>
</dbReference>
<evidence type="ECO:0000259" key="10">
    <source>
        <dbReference type="PROSITE" id="PS50109"/>
    </source>
</evidence>
<dbReference type="InterPro" id="IPR036890">
    <property type="entry name" value="HATPase_C_sf"/>
</dbReference>
<comment type="catalytic activity">
    <reaction evidence="1">
        <text>ATP + protein L-histidine = ADP + protein N-phospho-L-histidine.</text>
        <dbReference type="EC" id="2.7.13.3"/>
    </reaction>
</comment>
<keyword evidence="5" id="KW-0808">Transferase</keyword>
<evidence type="ECO:0000256" key="6">
    <source>
        <dbReference type="ARBA" id="ARBA00022777"/>
    </source>
</evidence>
<feature type="domain" description="PAS" evidence="11">
    <location>
        <begin position="152"/>
        <end position="199"/>
    </location>
</feature>
<dbReference type="Pfam" id="PF01590">
    <property type="entry name" value="GAF"/>
    <property type="match status" value="1"/>
</dbReference>
<feature type="domain" description="PAC" evidence="12">
    <location>
        <begin position="204"/>
        <end position="254"/>
    </location>
</feature>
<gene>
    <name evidence="13" type="ORF">KME28_10005</name>
</gene>
<feature type="region of interest" description="Disordered" evidence="8">
    <location>
        <begin position="495"/>
        <end position="541"/>
    </location>
</feature>
<dbReference type="InterPro" id="IPR052162">
    <property type="entry name" value="Sensor_kinase/Photoreceptor"/>
</dbReference>
<evidence type="ECO:0000256" key="4">
    <source>
        <dbReference type="ARBA" id="ARBA00022553"/>
    </source>
</evidence>
<protein>
    <recommendedName>
        <fullName evidence="3">histidine kinase</fullName>
        <ecNumber evidence="3">2.7.13.3</ecNumber>
    </recommendedName>
</protein>
<dbReference type="InterPro" id="IPR003594">
    <property type="entry name" value="HATPase_dom"/>
</dbReference>
<evidence type="ECO:0000313" key="13">
    <source>
        <dbReference type="EMBL" id="MBW4432041.1"/>
    </source>
</evidence>
<dbReference type="Gene3D" id="1.10.287.130">
    <property type="match status" value="1"/>
</dbReference>
<dbReference type="EC" id="2.7.13.3" evidence="3"/>
<dbReference type="SMART" id="SM00387">
    <property type="entry name" value="HATPase_c"/>
    <property type="match status" value="1"/>
</dbReference>
<dbReference type="Pfam" id="PF02518">
    <property type="entry name" value="HATPase_c"/>
    <property type="match status" value="1"/>
</dbReference>
<dbReference type="InterPro" id="IPR016132">
    <property type="entry name" value="Phyto_chromo_attachment"/>
</dbReference>
<dbReference type="SMART" id="SM00086">
    <property type="entry name" value="PAC"/>
    <property type="match status" value="1"/>
</dbReference>
<dbReference type="SUPFAM" id="SSF55874">
    <property type="entry name" value="ATPase domain of HSP90 chaperone/DNA topoisomerase II/histidine kinase"/>
    <property type="match status" value="1"/>
</dbReference>
<feature type="compositionally biased region" description="Low complexity" evidence="8">
    <location>
        <begin position="495"/>
        <end position="515"/>
    </location>
</feature>
<evidence type="ECO:0000259" key="12">
    <source>
        <dbReference type="PROSITE" id="PS50113"/>
    </source>
</evidence>
<evidence type="ECO:0000259" key="9">
    <source>
        <dbReference type="PROSITE" id="PS50046"/>
    </source>
</evidence>
<dbReference type="Pfam" id="PF13426">
    <property type="entry name" value="PAS_9"/>
    <property type="match status" value="1"/>
</dbReference>
<evidence type="ECO:0000256" key="3">
    <source>
        <dbReference type="ARBA" id="ARBA00012438"/>
    </source>
</evidence>
<keyword evidence="4" id="KW-0597">Phosphoprotein</keyword>
<dbReference type="Proteomes" id="UP000813215">
    <property type="component" value="Unassembled WGS sequence"/>
</dbReference>
<dbReference type="SMART" id="SM00065">
    <property type="entry name" value="GAF"/>
    <property type="match status" value="1"/>
</dbReference>
<dbReference type="AlphaFoldDB" id="A0A9E3LSI7"/>
<evidence type="ECO:0000256" key="2">
    <source>
        <dbReference type="ARBA" id="ARBA00006402"/>
    </source>
</evidence>
<dbReference type="PANTHER" id="PTHR43304">
    <property type="entry name" value="PHYTOCHROME-LIKE PROTEIN CPH1"/>
    <property type="match status" value="1"/>
</dbReference>
<dbReference type="InterPro" id="IPR000014">
    <property type="entry name" value="PAS"/>
</dbReference>